<evidence type="ECO:0000313" key="3">
    <source>
        <dbReference type="EMBL" id="PZQ50779.1"/>
    </source>
</evidence>
<evidence type="ECO:0000313" key="4">
    <source>
        <dbReference type="Proteomes" id="UP000249185"/>
    </source>
</evidence>
<feature type="domain" description="Solute-binding protein family 3/N-terminal" evidence="2">
    <location>
        <begin position="65"/>
        <end position="288"/>
    </location>
</feature>
<dbReference type="Proteomes" id="UP000249185">
    <property type="component" value="Unassembled WGS sequence"/>
</dbReference>
<dbReference type="Pfam" id="PF00497">
    <property type="entry name" value="SBP_bac_3"/>
    <property type="match status" value="1"/>
</dbReference>
<dbReference type="SUPFAM" id="SSF53850">
    <property type="entry name" value="Periplasmic binding protein-like II"/>
    <property type="match status" value="1"/>
</dbReference>
<evidence type="ECO:0000259" key="2">
    <source>
        <dbReference type="SMART" id="SM00062"/>
    </source>
</evidence>
<dbReference type="PANTHER" id="PTHR35936:SF17">
    <property type="entry name" value="ARGININE-BINDING EXTRACELLULAR PROTEIN ARTP"/>
    <property type="match status" value="1"/>
</dbReference>
<dbReference type="SMART" id="SM00062">
    <property type="entry name" value="PBPb"/>
    <property type="match status" value="1"/>
</dbReference>
<sequence>MTQNKALDSMDVDSHGDRIALPRRLRPMSFTRRAAATLIAACALLPAPLLAQATTDYDKIVEAKTVRAGAVEASPWYERDLVTGEWTGLVPDILDAIFTPKGIAVEYVETQWGTAVAGLQSGRFDLMGAYNETPERAQAIDFTKPIGGLRLSILTLTGEAADYENWDKIDADARRLAVIDGSGAARIMPPRLTHAQWTAVPSSDTMFLELESGRVDAIVTSDAQIADYLSSRGRGTMVIPQPVEALPTNIGLRKAEDPALRDWLNAELDRLAADGSLEKIWAKYTTPHAD</sequence>
<reference evidence="3 4" key="1">
    <citation type="submission" date="2017-08" db="EMBL/GenBank/DDBJ databases">
        <title>Infants hospitalized years apart are colonized by the same room-sourced microbial strains.</title>
        <authorList>
            <person name="Brooks B."/>
            <person name="Olm M.R."/>
            <person name="Firek B.A."/>
            <person name="Baker R."/>
            <person name="Thomas B.C."/>
            <person name="Morowitz M.J."/>
            <person name="Banfield J.F."/>
        </authorList>
    </citation>
    <scope>NUCLEOTIDE SEQUENCE [LARGE SCALE GENOMIC DNA]</scope>
    <source>
        <strain evidence="3">S2_005_002_R2_34</strain>
    </source>
</reference>
<dbReference type="PANTHER" id="PTHR35936">
    <property type="entry name" value="MEMBRANE-BOUND LYTIC MUREIN TRANSGLYCOSYLASE F"/>
    <property type="match status" value="1"/>
</dbReference>
<proteinExistence type="predicted"/>
<dbReference type="EMBL" id="QFPW01000003">
    <property type="protein sequence ID" value="PZQ50779.1"/>
    <property type="molecule type" value="Genomic_DNA"/>
</dbReference>
<dbReference type="AlphaFoldDB" id="A0A2W5NEZ2"/>
<dbReference type="Gene3D" id="3.40.190.10">
    <property type="entry name" value="Periplasmic binding protein-like II"/>
    <property type="match status" value="2"/>
</dbReference>
<dbReference type="InterPro" id="IPR001638">
    <property type="entry name" value="Solute-binding_3/MltF_N"/>
</dbReference>
<comment type="caution">
    <text evidence="3">The sequence shown here is derived from an EMBL/GenBank/DDBJ whole genome shotgun (WGS) entry which is preliminary data.</text>
</comment>
<protein>
    <submittedName>
        <fullName evidence="3">Amino acid ABC transporter substrate-binding protein</fullName>
    </submittedName>
</protein>
<name>A0A2W5NEZ2_RHOSU</name>
<evidence type="ECO:0000256" key="1">
    <source>
        <dbReference type="ARBA" id="ARBA00022729"/>
    </source>
</evidence>
<gene>
    <name evidence="3" type="ORF">DI556_06585</name>
</gene>
<keyword evidence="1" id="KW-0732">Signal</keyword>
<accession>A0A2W5NEZ2</accession>
<organism evidence="3 4">
    <name type="scientific">Rhodovulum sulfidophilum</name>
    <name type="common">Rhodobacter sulfidophilus</name>
    <dbReference type="NCBI Taxonomy" id="35806"/>
    <lineage>
        <taxon>Bacteria</taxon>
        <taxon>Pseudomonadati</taxon>
        <taxon>Pseudomonadota</taxon>
        <taxon>Alphaproteobacteria</taxon>
        <taxon>Rhodobacterales</taxon>
        <taxon>Paracoccaceae</taxon>
        <taxon>Rhodovulum</taxon>
    </lineage>
</organism>